<comment type="caution">
    <text evidence="2">The sequence shown here is derived from an EMBL/GenBank/DDBJ whole genome shotgun (WGS) entry which is preliminary data.</text>
</comment>
<dbReference type="Proteomes" id="UP000054843">
    <property type="component" value="Unassembled WGS sequence"/>
</dbReference>
<evidence type="ECO:0000313" key="3">
    <source>
        <dbReference type="Proteomes" id="UP000054843"/>
    </source>
</evidence>
<name>A0A0V1MQZ7_9BILA</name>
<sequence>MSLFHSFDSAAFRDNIVLYCFFGFFSLSCCFRTLFSAMIADVEVAFGFNAVEDCISTVVGVTLLV</sequence>
<accession>A0A0V1MQZ7</accession>
<gene>
    <name evidence="2" type="ORF">T10_9225</name>
</gene>
<evidence type="ECO:0000313" key="2">
    <source>
        <dbReference type="EMBL" id="KRZ74035.1"/>
    </source>
</evidence>
<dbReference type="AlphaFoldDB" id="A0A0V1MQZ7"/>
<feature type="transmembrane region" description="Helical" evidence="1">
    <location>
        <begin position="16"/>
        <end position="35"/>
    </location>
</feature>
<organism evidence="2 3">
    <name type="scientific">Trichinella papuae</name>
    <dbReference type="NCBI Taxonomy" id="268474"/>
    <lineage>
        <taxon>Eukaryota</taxon>
        <taxon>Metazoa</taxon>
        <taxon>Ecdysozoa</taxon>
        <taxon>Nematoda</taxon>
        <taxon>Enoplea</taxon>
        <taxon>Dorylaimia</taxon>
        <taxon>Trichinellida</taxon>
        <taxon>Trichinellidae</taxon>
        <taxon>Trichinella</taxon>
    </lineage>
</organism>
<evidence type="ECO:0000256" key="1">
    <source>
        <dbReference type="SAM" id="Phobius"/>
    </source>
</evidence>
<keyword evidence="1" id="KW-0812">Transmembrane</keyword>
<protein>
    <submittedName>
        <fullName evidence="2">Uncharacterized protein</fullName>
    </submittedName>
</protein>
<keyword evidence="3" id="KW-1185">Reference proteome</keyword>
<dbReference type="EMBL" id="JYDO01000055">
    <property type="protein sequence ID" value="KRZ74035.1"/>
    <property type="molecule type" value="Genomic_DNA"/>
</dbReference>
<reference evidence="2 3" key="1">
    <citation type="submission" date="2015-01" db="EMBL/GenBank/DDBJ databases">
        <title>Evolution of Trichinella species and genotypes.</title>
        <authorList>
            <person name="Korhonen P.K."/>
            <person name="Edoardo P."/>
            <person name="Giuseppe L.R."/>
            <person name="Gasser R.B."/>
        </authorList>
    </citation>
    <scope>NUCLEOTIDE SEQUENCE [LARGE SCALE GENOMIC DNA]</scope>
    <source>
        <strain evidence="2">ISS1980</strain>
    </source>
</reference>
<keyword evidence="1" id="KW-1133">Transmembrane helix</keyword>
<proteinExistence type="predicted"/>
<keyword evidence="1" id="KW-0472">Membrane</keyword>